<dbReference type="InParanoid" id="B9S9R9"/>
<keyword evidence="3" id="KW-1185">Reference proteome</keyword>
<dbReference type="InterPro" id="IPR050875">
    <property type="entry name" value="Troponin_I"/>
</dbReference>
<name>B9S9R9_RICCO</name>
<dbReference type="eggNOG" id="ENOG502RFS1">
    <property type="taxonomic scope" value="Eukaryota"/>
</dbReference>
<feature type="compositionally biased region" description="Basic residues" evidence="1">
    <location>
        <begin position="1122"/>
        <end position="1134"/>
    </location>
</feature>
<feature type="compositionally biased region" description="Basic and acidic residues" evidence="1">
    <location>
        <begin position="1226"/>
        <end position="1292"/>
    </location>
</feature>
<gene>
    <name evidence="2" type="ORF">RCOM_0521730</name>
</gene>
<dbReference type="PANTHER" id="PTHR13738">
    <property type="entry name" value="TROPONIN I"/>
    <property type="match status" value="1"/>
</dbReference>
<dbReference type="FunCoup" id="B9S9R9">
    <property type="interactions" value="425"/>
</dbReference>
<feature type="region of interest" description="Disordered" evidence="1">
    <location>
        <begin position="1122"/>
        <end position="1170"/>
    </location>
</feature>
<protein>
    <recommendedName>
        <fullName evidence="4">Inner centromere protein ARK-binding domain-containing protein</fullName>
    </recommendedName>
</protein>
<accession>B9S9R9</accession>
<feature type="region of interest" description="Disordered" evidence="1">
    <location>
        <begin position="469"/>
        <end position="522"/>
    </location>
</feature>
<dbReference type="Proteomes" id="UP000008311">
    <property type="component" value="Unassembled WGS sequence"/>
</dbReference>
<evidence type="ECO:0008006" key="4">
    <source>
        <dbReference type="Google" id="ProtNLM"/>
    </source>
</evidence>
<sequence length="1347" mass="148409">MTTIEKLFVQISESKKRIIEQIKNQAELFDQHLASKCLLDGIAPPSWLLSSSFPSFCSDPNELKKEELLSGLLLPHSQPPNPYLSSYFSLYQQHIIPVDNDKGLKTNSCTEIGASNNAAKAGDRLSVLPSLQNYDNTQGAFNGVAELDPSVTSPPDCGDARMLDSCTGHGQSFSTELDPSVTSPPVLGDARMSDDCARHVQPFVDEFDPSVASPPDCGDARVLDNCADHSQSLVKIIRSKARQRDLQLRNSTKGKSKLCDENKDGGVYTIQGIGSGISSLQYDHVRELELVKPNDTNNGGCNEEKAKIGECGSKDKNSNIYNGGTIGSRNSTQQASFVNEPGNDGNSSYIAKEEDIKCAEDLKEHSKCSNAISELANRSVLVNENCMPEEANAVDCNGNETNDVVWFDRITGSGSSISQTKQVLEVGNSSCVAEEHKEFLDKSSAKQPSCVSGLLGLVKSSSIISNDSCGSRKAKTGGKQIKEKGSNSYVGRITRSRKSSQPSYRASKSPDQDNPCDGARCGVEASELGPPNECAVVVNPKKLDFGDAEENNLLEACDPAMEDKQEDKEKLLSPLVHSTDVLEKATSVGYCEQPNLSIEKPLLKEQEFFRKSCKDSSEGHMQGGTVLVDESTINSGQQKMNSFNSQNRKADSYFTGSWPQHKRIKIGGQATGALSASPSLKIIPYQPMQTYYKGDPLLSVVVKSTVEDIHQNVEHEKIEESEVSSFKLQVDEYCSMLNVCLTIIRQVENRREGMAGGSTTDFSLILEQGASSVSNSKRLAAGVSQGCLSDKAEVADPVGIGFDMIEQDNAEEDQDTGDTIEENHVLFQLEDDLKLGDAEVLNHTEEDMHENAYHFEGKGTLSFWSSGSPLRQFVIHDDQNIPEFEGFVMGADDEPKCTANEGNSFDNLDLPPAELGRASVLERLCKSTCLHTPLSHFSATYNLHEALNFYQSIPNGLLEGMELRSTLNMNGDGCKQLGANDNFLDEEINHDLHGRSHSISLPLSNAHSAWDITKPCMSPVGKFWDGIPLKSGSSGKRVSSIPELPCISEENEATDGVPDRLLEGAGPELSISSVKREPLADITKHANPITSVCEAEICEGRGSLGSMNTEISFSGTCDRAKTKLGNKKSNKRRFTSKDKENHNISLGVDGNKRGNGSLHSRFSRPKLSGKADLRKGGLSLLEKESKPTNIVSNIASFVTLVQQKQAAAVITGKRDIKVKALEAAEAAKRNAQKKENERKMRKEAMKRERVKMEEQNLRQLELEKKKKEEEKRKKEADMAAKKRHREEEERKEKERKRMRVEESKRHHLAHEKRLHAEKEEKELKFKAPVWFLMLLCDMKFLWLEFMF</sequence>
<dbReference type="STRING" id="3988.B9S9R9"/>
<reference evidence="3" key="1">
    <citation type="journal article" date="2010" name="Nat. Biotechnol.">
        <title>Draft genome sequence of the oilseed species Ricinus communis.</title>
        <authorList>
            <person name="Chan A.P."/>
            <person name="Crabtree J."/>
            <person name="Zhao Q."/>
            <person name="Lorenzi H."/>
            <person name="Orvis J."/>
            <person name="Puiu D."/>
            <person name="Melake-Berhan A."/>
            <person name="Jones K.M."/>
            <person name="Redman J."/>
            <person name="Chen G."/>
            <person name="Cahoon E.B."/>
            <person name="Gedil M."/>
            <person name="Stanke M."/>
            <person name="Haas B.J."/>
            <person name="Wortman J.R."/>
            <person name="Fraser-Liggett C.M."/>
            <person name="Ravel J."/>
            <person name="Rabinowicz P.D."/>
        </authorList>
    </citation>
    <scope>NUCLEOTIDE SEQUENCE [LARGE SCALE GENOMIC DNA]</scope>
    <source>
        <strain evidence="3">cv. Hale</strain>
    </source>
</reference>
<feature type="region of interest" description="Disordered" evidence="1">
    <location>
        <begin position="1226"/>
        <end position="1314"/>
    </location>
</feature>
<dbReference type="EMBL" id="EQ973899">
    <property type="protein sequence ID" value="EEF39589.1"/>
    <property type="molecule type" value="Genomic_DNA"/>
</dbReference>
<organism evidence="2 3">
    <name type="scientific">Ricinus communis</name>
    <name type="common">Castor bean</name>
    <dbReference type="NCBI Taxonomy" id="3988"/>
    <lineage>
        <taxon>Eukaryota</taxon>
        <taxon>Viridiplantae</taxon>
        <taxon>Streptophyta</taxon>
        <taxon>Embryophyta</taxon>
        <taxon>Tracheophyta</taxon>
        <taxon>Spermatophyta</taxon>
        <taxon>Magnoliopsida</taxon>
        <taxon>eudicotyledons</taxon>
        <taxon>Gunneridae</taxon>
        <taxon>Pentapetalae</taxon>
        <taxon>rosids</taxon>
        <taxon>fabids</taxon>
        <taxon>Malpighiales</taxon>
        <taxon>Euphorbiaceae</taxon>
        <taxon>Acalyphoideae</taxon>
        <taxon>Acalypheae</taxon>
        <taxon>Ricinus</taxon>
    </lineage>
</organism>
<dbReference type="PANTHER" id="PTHR13738:SF1">
    <property type="entry name" value="TROPONIN I"/>
    <property type="match status" value="1"/>
</dbReference>
<proteinExistence type="predicted"/>
<evidence type="ECO:0000313" key="2">
    <source>
        <dbReference type="EMBL" id="EEF39589.1"/>
    </source>
</evidence>
<evidence type="ECO:0000256" key="1">
    <source>
        <dbReference type="SAM" id="MobiDB-lite"/>
    </source>
</evidence>
<evidence type="ECO:0000313" key="3">
    <source>
        <dbReference type="Proteomes" id="UP000008311"/>
    </source>
</evidence>